<evidence type="ECO:0000256" key="9">
    <source>
        <dbReference type="ARBA" id="ARBA00023163"/>
    </source>
</evidence>
<name>B0W6K4_CULQU</name>
<dbReference type="Pfam" id="PF00870">
    <property type="entry name" value="P53"/>
    <property type="match status" value="1"/>
</dbReference>
<feature type="binding site" evidence="11">
    <location>
        <position position="193"/>
    </location>
    <ligand>
        <name>Zn(2+)</name>
        <dbReference type="ChEBI" id="CHEBI:29105"/>
    </ligand>
</feature>
<feature type="region of interest" description="Disordered" evidence="12">
    <location>
        <begin position="33"/>
        <end position="53"/>
    </location>
</feature>
<dbReference type="GO" id="GO:0000981">
    <property type="term" value="F:DNA-binding transcription factor activity, RNA polymerase II-specific"/>
    <property type="evidence" value="ECO:0007669"/>
    <property type="project" value="TreeGrafter"/>
</dbReference>
<dbReference type="EMBL" id="DS231848">
    <property type="protein sequence ID" value="EDS36678.1"/>
    <property type="molecule type" value="Genomic_DNA"/>
</dbReference>
<evidence type="ECO:0000256" key="6">
    <source>
        <dbReference type="ARBA" id="ARBA00023015"/>
    </source>
</evidence>
<dbReference type="VEuPathDB" id="VectorBase:CPIJ002755"/>
<dbReference type="GO" id="GO:0006915">
    <property type="term" value="P:apoptotic process"/>
    <property type="evidence" value="ECO:0007669"/>
    <property type="project" value="UniProtKB-KW"/>
</dbReference>
<keyword evidence="5 11" id="KW-0862">Zinc</keyword>
<dbReference type="EnsemblMetazoa" id="CPIJ002755-RA">
    <property type="protein sequence ID" value="CPIJ002755-PA"/>
    <property type="gene ID" value="CPIJ002755"/>
</dbReference>
<keyword evidence="3" id="KW-0053">Apoptosis</keyword>
<organism>
    <name type="scientific">Culex quinquefasciatus</name>
    <name type="common">Southern house mosquito</name>
    <name type="synonym">Culex pungens</name>
    <dbReference type="NCBI Taxonomy" id="7176"/>
    <lineage>
        <taxon>Eukaryota</taxon>
        <taxon>Metazoa</taxon>
        <taxon>Ecdysozoa</taxon>
        <taxon>Arthropoda</taxon>
        <taxon>Hexapoda</taxon>
        <taxon>Insecta</taxon>
        <taxon>Pterygota</taxon>
        <taxon>Neoptera</taxon>
        <taxon>Endopterygota</taxon>
        <taxon>Diptera</taxon>
        <taxon>Nematocera</taxon>
        <taxon>Culicoidea</taxon>
        <taxon>Culicidae</taxon>
        <taxon>Culicinae</taxon>
        <taxon>Culicini</taxon>
        <taxon>Culex</taxon>
        <taxon>Culex</taxon>
    </lineage>
</organism>
<dbReference type="GO" id="GO:0046872">
    <property type="term" value="F:metal ion binding"/>
    <property type="evidence" value="ECO:0007669"/>
    <property type="project" value="UniProtKB-KW"/>
</dbReference>
<evidence type="ECO:0000256" key="3">
    <source>
        <dbReference type="ARBA" id="ARBA00022703"/>
    </source>
</evidence>
<evidence type="ECO:0000256" key="2">
    <source>
        <dbReference type="ARBA" id="ARBA00006167"/>
    </source>
</evidence>
<evidence type="ECO:0000256" key="12">
    <source>
        <dbReference type="SAM" id="MobiDB-lite"/>
    </source>
</evidence>
<reference evidence="15" key="2">
    <citation type="submission" date="2021-02" db="UniProtKB">
        <authorList>
            <consortium name="EnsemblMetazoa"/>
        </authorList>
    </citation>
    <scope>IDENTIFICATION</scope>
    <source>
        <strain evidence="15">JHB</strain>
    </source>
</reference>
<evidence type="ECO:0000313" key="15">
    <source>
        <dbReference type="EnsemblMetazoa" id="CPIJ002755-PA"/>
    </source>
</evidence>
<keyword evidence="4 11" id="KW-0479">Metal-binding</keyword>
<evidence type="ECO:0000256" key="8">
    <source>
        <dbReference type="ARBA" id="ARBA00023159"/>
    </source>
</evidence>
<keyword evidence="9" id="KW-0804">Transcription</keyword>
<dbReference type="Proteomes" id="UP000002320">
    <property type="component" value="Unassembled WGS sequence"/>
</dbReference>
<dbReference type="InterPro" id="IPR008967">
    <property type="entry name" value="p53-like_TF_DNA-bd_sf"/>
</dbReference>
<feature type="binding site" evidence="11">
    <location>
        <position position="135"/>
    </location>
    <ligand>
        <name>Zn(2+)</name>
        <dbReference type="ChEBI" id="CHEBI:29105"/>
    </ligand>
</feature>
<evidence type="ECO:0000259" key="13">
    <source>
        <dbReference type="Pfam" id="PF00870"/>
    </source>
</evidence>
<dbReference type="InterPro" id="IPR012346">
    <property type="entry name" value="p53/RUNT-type_TF_DNA-bd_sf"/>
</dbReference>
<dbReference type="CDD" id="cd08367">
    <property type="entry name" value="P53"/>
    <property type="match status" value="1"/>
</dbReference>
<dbReference type="PANTHER" id="PTHR11447">
    <property type="entry name" value="CELLULAR TUMOR ANTIGEN P53"/>
    <property type="match status" value="1"/>
</dbReference>
<keyword evidence="7" id="KW-0238">DNA-binding</keyword>
<keyword evidence="10" id="KW-0539">Nucleus</keyword>
<sequence>MPKIIFKYLQDSLELSQRPICILMITPTAIGKNETSNEDEIGTENDDDDLSNINPAKLEEQPSLEEIINSFHDFKVTLEKSGSNDFHVFSQKLNRIFTSTGKSLTFNMAMNPHTPLLVRIMLVCSNQLFQPLSRCSYHIRGDNTTFRDHVVTHRDSAARYVGTANGIYQRERLAILVPIEEIGQKSISLEFKCLSSCYKIRKIATALVFTLEDENSNSVLGRQIFNVHVSKNYKRDMEVAEKNGPHKRNLSKLFQDEAAGPSTGRDTLIDLSELKLLLPPEMAGEFLEVNRQFFKAKLPKQHLLSPSLICNLFKTIQYCSGNMYATLLVTKKAHDNNAIGNNSQIVVNVLRQCFLCDANISRRN</sequence>
<comment type="similarity">
    <text evidence="2">Belongs to the p53 family.</text>
</comment>
<reference evidence="14" key="1">
    <citation type="submission" date="2007-03" db="EMBL/GenBank/DDBJ databases">
        <title>Annotation of Culex pipiens quinquefasciatus.</title>
        <authorList>
            <consortium name="The Broad Institute Genome Sequencing Platform"/>
            <person name="Atkinson P.W."/>
            <person name="Hemingway J."/>
            <person name="Christensen B.M."/>
            <person name="Higgs S."/>
            <person name="Kodira C."/>
            <person name="Hannick L."/>
            <person name="Megy K."/>
            <person name="O'Leary S."/>
            <person name="Pearson M."/>
            <person name="Haas B.J."/>
            <person name="Mauceli E."/>
            <person name="Wortman J.R."/>
            <person name="Lee N.H."/>
            <person name="Guigo R."/>
            <person name="Stanke M."/>
            <person name="Alvarado L."/>
            <person name="Amedeo P."/>
            <person name="Antoine C.H."/>
            <person name="Arensburger P."/>
            <person name="Bidwell S.L."/>
            <person name="Crawford M."/>
            <person name="Camaro F."/>
            <person name="Devon K."/>
            <person name="Engels R."/>
            <person name="Hammond M."/>
            <person name="Howarth C."/>
            <person name="Koehrsen M."/>
            <person name="Lawson D."/>
            <person name="Montgomery P."/>
            <person name="Nene V."/>
            <person name="Nusbaum C."/>
            <person name="Puiu D."/>
            <person name="Romero-Severson J."/>
            <person name="Severson D.W."/>
            <person name="Shumway M."/>
            <person name="Sisk P."/>
            <person name="Stolte C."/>
            <person name="Zeng Q."/>
            <person name="Eisenstadt E."/>
            <person name="Fraser-Liggett C."/>
            <person name="Strausberg R."/>
            <person name="Galagan J."/>
            <person name="Birren B."/>
            <person name="Collins F.H."/>
        </authorList>
    </citation>
    <scope>NUCLEOTIDE SEQUENCE [LARGE SCALE GENOMIC DNA]</scope>
    <source>
        <strain evidence="14">JHB</strain>
    </source>
</reference>
<protein>
    <recommendedName>
        <fullName evidence="13">p53 DNA-binding domain-containing protein</fullName>
    </recommendedName>
</protein>
<dbReference type="AlphaFoldDB" id="B0W6K4"/>
<feature type="binding site" evidence="11">
    <location>
        <position position="138"/>
    </location>
    <ligand>
        <name>Zn(2+)</name>
        <dbReference type="ChEBI" id="CHEBI:29105"/>
    </ligand>
</feature>
<evidence type="ECO:0000313" key="14">
    <source>
        <dbReference type="EMBL" id="EDS36678.1"/>
    </source>
</evidence>
<gene>
    <name evidence="15" type="primary">6033949</name>
    <name evidence="14" type="ORF">CpipJ_CPIJ002755</name>
</gene>
<evidence type="ECO:0000256" key="5">
    <source>
        <dbReference type="ARBA" id="ARBA00022833"/>
    </source>
</evidence>
<keyword evidence="8" id="KW-0010">Activator</keyword>
<dbReference type="STRING" id="7176.B0W6K4"/>
<dbReference type="OrthoDB" id="5915660at2759"/>
<feature type="compositionally biased region" description="Acidic residues" evidence="12">
    <location>
        <begin position="36"/>
        <end position="50"/>
    </location>
</feature>
<keyword evidence="6" id="KW-0805">Transcription regulation</keyword>
<evidence type="ECO:0000256" key="1">
    <source>
        <dbReference type="ARBA" id="ARBA00004123"/>
    </source>
</evidence>
<dbReference type="InterPro" id="IPR002117">
    <property type="entry name" value="p53_tumour_suppressor"/>
</dbReference>
<evidence type="ECO:0000256" key="4">
    <source>
        <dbReference type="ARBA" id="ARBA00022723"/>
    </source>
</evidence>
<comment type="cofactor">
    <cofactor evidence="11">
        <name>Zn(2+)</name>
        <dbReference type="ChEBI" id="CHEBI:29105"/>
    </cofactor>
    <text evidence="11">Binds 1 zinc ion per subunit.</text>
</comment>
<evidence type="ECO:0000256" key="11">
    <source>
        <dbReference type="PIRSR" id="PIRSR602117-1"/>
    </source>
</evidence>
<dbReference type="Gene3D" id="2.60.40.720">
    <property type="match status" value="1"/>
</dbReference>
<dbReference type="HOGENOM" id="CLU_761321_0_0_1"/>
<feature type="binding site" evidence="11">
    <location>
        <position position="197"/>
    </location>
    <ligand>
        <name>Zn(2+)</name>
        <dbReference type="ChEBI" id="CHEBI:29105"/>
    </ligand>
</feature>
<dbReference type="KEGG" id="cqu:CpipJ_CPIJ002755"/>
<dbReference type="InParanoid" id="B0W6K4"/>
<evidence type="ECO:0000256" key="10">
    <source>
        <dbReference type="ARBA" id="ARBA00023242"/>
    </source>
</evidence>
<comment type="subcellular location">
    <subcellularLocation>
        <location evidence="1">Nucleus</location>
    </subcellularLocation>
</comment>
<evidence type="ECO:0000313" key="16">
    <source>
        <dbReference type="Proteomes" id="UP000002320"/>
    </source>
</evidence>
<dbReference type="InterPro" id="IPR011615">
    <property type="entry name" value="p53_DNA-bd"/>
</dbReference>
<dbReference type="GO" id="GO:0005634">
    <property type="term" value="C:nucleus"/>
    <property type="evidence" value="ECO:0007669"/>
    <property type="project" value="UniProtKB-SubCell"/>
</dbReference>
<evidence type="ECO:0000256" key="7">
    <source>
        <dbReference type="ARBA" id="ARBA00023125"/>
    </source>
</evidence>
<proteinExistence type="inferred from homology"/>
<dbReference type="GO" id="GO:0000978">
    <property type="term" value="F:RNA polymerase II cis-regulatory region sequence-specific DNA binding"/>
    <property type="evidence" value="ECO:0007669"/>
    <property type="project" value="TreeGrafter"/>
</dbReference>
<keyword evidence="16" id="KW-1185">Reference proteome</keyword>
<dbReference type="SUPFAM" id="SSF49417">
    <property type="entry name" value="p53-like transcription factors"/>
    <property type="match status" value="1"/>
</dbReference>
<accession>B0W6K4</accession>
<feature type="domain" description="p53 DNA-binding" evidence="13">
    <location>
        <begin position="65"/>
        <end position="243"/>
    </location>
</feature>
<dbReference type="VEuPathDB" id="VectorBase:CQUJHB014847"/>
<dbReference type="PANTHER" id="PTHR11447:SF16">
    <property type="entry name" value="P53 PROTEIN LONG FORM VARIANT 1"/>
    <property type="match status" value="1"/>
</dbReference>